<organism evidence="2 3">
    <name type="scientific">Rhizophlyctis rosea</name>
    <dbReference type="NCBI Taxonomy" id="64517"/>
    <lineage>
        <taxon>Eukaryota</taxon>
        <taxon>Fungi</taxon>
        <taxon>Fungi incertae sedis</taxon>
        <taxon>Chytridiomycota</taxon>
        <taxon>Chytridiomycota incertae sedis</taxon>
        <taxon>Chytridiomycetes</taxon>
        <taxon>Rhizophlyctidales</taxon>
        <taxon>Rhizophlyctidaceae</taxon>
        <taxon>Rhizophlyctis</taxon>
    </lineage>
</organism>
<dbReference type="Proteomes" id="UP001212841">
    <property type="component" value="Unassembled WGS sequence"/>
</dbReference>
<name>A0AAD5S906_9FUNG</name>
<protein>
    <submittedName>
        <fullName evidence="2">Uncharacterized protein</fullName>
    </submittedName>
</protein>
<feature type="transmembrane region" description="Helical" evidence="1">
    <location>
        <begin position="12"/>
        <end position="31"/>
    </location>
</feature>
<sequence length="606" mass="66175">MIVLLGTQGFLIQLILALSSLLVVEALRISFRYVLYRKFDYGLAIWATGGPGSAWDTMRRVLKSPRRWSPVMLALLGLYAMRAIDTAAWLFVKSGPHGTGITTSVTASLVNTDLPSIYVVADEVDSVLQEAKRGAVEAVCAQDASCFGAGTGSRRIQAVTGAKLHAVVSRVDMPVTWEISIDRVVVRPEFTYGISERCNGWPDGELCVYTTNRSSTPQETFEPLYGHSANRILLLTIDTQNITDFIAGSNYTMNLSRHQRRFLDVDVRHFYSEDLFVTNVVQYLPPTGRRIIIVIERDWSYRGSRTRASDGTGSIPTSIRENVAYHFRNDSSALNAYDAYSANDTSTNEQLILQRIISDDGAMEIQQCIVLLRQTASVSVARHSVECRSVQITFYDGGDVNAALRCQSSNYYAYGTNTACSNDPNPIGYFKLISTHAVTDPNPATINDPLSREASYLSVRSGPPNATIRNELRSLLPISIALGAFGAGQNVEILAEQPQLVFYVDVWVVGVFFAITSICIVMGIVIFFLAPSVLRANVVEVLYASTSHTKAGVGTGGLDDLKVDVETRNGAVQLIVDGENISGESRIGLTSVIAMDENGKTGEGRG</sequence>
<proteinExistence type="predicted"/>
<dbReference type="AlphaFoldDB" id="A0AAD5S906"/>
<evidence type="ECO:0000313" key="3">
    <source>
        <dbReference type="Proteomes" id="UP001212841"/>
    </source>
</evidence>
<keyword evidence="3" id="KW-1185">Reference proteome</keyword>
<keyword evidence="1" id="KW-0812">Transmembrane</keyword>
<reference evidence="2" key="1">
    <citation type="submission" date="2020-05" db="EMBL/GenBank/DDBJ databases">
        <title>Phylogenomic resolution of chytrid fungi.</title>
        <authorList>
            <person name="Stajich J.E."/>
            <person name="Amses K."/>
            <person name="Simmons R."/>
            <person name="Seto K."/>
            <person name="Myers J."/>
            <person name="Bonds A."/>
            <person name="Quandt C.A."/>
            <person name="Barry K."/>
            <person name="Liu P."/>
            <person name="Grigoriev I."/>
            <person name="Longcore J.E."/>
            <person name="James T.Y."/>
        </authorList>
    </citation>
    <scope>NUCLEOTIDE SEQUENCE</scope>
    <source>
        <strain evidence="2">JEL0318</strain>
    </source>
</reference>
<comment type="caution">
    <text evidence="2">The sequence shown here is derived from an EMBL/GenBank/DDBJ whole genome shotgun (WGS) entry which is preliminary data.</text>
</comment>
<keyword evidence="1" id="KW-1133">Transmembrane helix</keyword>
<feature type="transmembrane region" description="Helical" evidence="1">
    <location>
        <begin position="506"/>
        <end position="530"/>
    </location>
</feature>
<evidence type="ECO:0000256" key="1">
    <source>
        <dbReference type="SAM" id="Phobius"/>
    </source>
</evidence>
<dbReference type="EMBL" id="JADGJD010001007">
    <property type="protein sequence ID" value="KAJ3047209.1"/>
    <property type="molecule type" value="Genomic_DNA"/>
</dbReference>
<gene>
    <name evidence="2" type="ORF">HK097_000122</name>
</gene>
<feature type="transmembrane region" description="Helical" evidence="1">
    <location>
        <begin position="68"/>
        <end position="92"/>
    </location>
</feature>
<evidence type="ECO:0000313" key="2">
    <source>
        <dbReference type="EMBL" id="KAJ3047209.1"/>
    </source>
</evidence>
<accession>A0AAD5S906</accession>
<keyword evidence="1" id="KW-0472">Membrane</keyword>